<dbReference type="CDD" id="cd04301">
    <property type="entry name" value="NAT_SF"/>
    <property type="match status" value="1"/>
</dbReference>
<protein>
    <submittedName>
        <fullName evidence="2">Ribosomal protein S18 acetylase RimI</fullName>
    </submittedName>
</protein>
<dbReference type="PROSITE" id="PS51186">
    <property type="entry name" value="GNAT"/>
    <property type="match status" value="1"/>
</dbReference>
<dbReference type="AlphaFoldDB" id="A0A1G9GAV0"/>
<dbReference type="Proteomes" id="UP000199155">
    <property type="component" value="Unassembled WGS sequence"/>
</dbReference>
<dbReference type="InterPro" id="IPR000182">
    <property type="entry name" value="GNAT_dom"/>
</dbReference>
<organism evidence="2 3">
    <name type="scientific">Streptomyces indicus</name>
    <dbReference type="NCBI Taxonomy" id="417292"/>
    <lineage>
        <taxon>Bacteria</taxon>
        <taxon>Bacillati</taxon>
        <taxon>Actinomycetota</taxon>
        <taxon>Actinomycetes</taxon>
        <taxon>Kitasatosporales</taxon>
        <taxon>Streptomycetaceae</taxon>
        <taxon>Streptomyces</taxon>
    </lineage>
</organism>
<dbReference type="STRING" id="417292.SAMN05421806_11591"/>
<keyword evidence="3" id="KW-1185">Reference proteome</keyword>
<dbReference type="RefSeq" id="WP_093615409.1">
    <property type="nucleotide sequence ID" value="NZ_FNFF01000015.1"/>
</dbReference>
<dbReference type="InterPro" id="IPR016181">
    <property type="entry name" value="Acyl_CoA_acyltransferase"/>
</dbReference>
<dbReference type="SUPFAM" id="SSF55729">
    <property type="entry name" value="Acyl-CoA N-acyltransferases (Nat)"/>
    <property type="match status" value="1"/>
</dbReference>
<name>A0A1G9GAV0_9ACTN</name>
<dbReference type="Gene3D" id="3.40.630.30">
    <property type="match status" value="1"/>
</dbReference>
<evidence type="ECO:0000313" key="3">
    <source>
        <dbReference type="Proteomes" id="UP000199155"/>
    </source>
</evidence>
<accession>A0A1G9GAV0</accession>
<gene>
    <name evidence="2" type="ORF">SAMN05421806_11591</name>
</gene>
<dbReference type="OrthoDB" id="4774939at2"/>
<keyword evidence="2" id="KW-0689">Ribosomal protein</keyword>
<dbReference type="EMBL" id="FNFF01000015">
    <property type="protein sequence ID" value="SDK97705.1"/>
    <property type="molecule type" value="Genomic_DNA"/>
</dbReference>
<sequence>MDIRRATDADQVTAAAHLFDGPPREEATRRFLAAGGHHMFFAYEDGAPVGFITGVEIHHPDKGVEMCLYELAVDAPYRRRGIASALIAELSRLARELGCYDMWVPVDTDNEGALATYRWTGAKDDGVCAVLLWEFDA</sequence>
<reference evidence="2 3" key="1">
    <citation type="submission" date="2016-10" db="EMBL/GenBank/DDBJ databases">
        <authorList>
            <person name="de Groot N.N."/>
        </authorList>
    </citation>
    <scope>NUCLEOTIDE SEQUENCE [LARGE SCALE GENOMIC DNA]</scope>
    <source>
        <strain evidence="2 3">CGMCC 4.5727</strain>
    </source>
</reference>
<evidence type="ECO:0000313" key="2">
    <source>
        <dbReference type="EMBL" id="SDK97705.1"/>
    </source>
</evidence>
<dbReference type="PANTHER" id="PTHR43072">
    <property type="entry name" value="N-ACETYLTRANSFERASE"/>
    <property type="match status" value="1"/>
</dbReference>
<dbReference type="Pfam" id="PF00583">
    <property type="entry name" value="Acetyltransf_1"/>
    <property type="match status" value="1"/>
</dbReference>
<evidence type="ECO:0000259" key="1">
    <source>
        <dbReference type="PROSITE" id="PS51186"/>
    </source>
</evidence>
<proteinExistence type="predicted"/>
<dbReference type="GO" id="GO:0016747">
    <property type="term" value="F:acyltransferase activity, transferring groups other than amino-acyl groups"/>
    <property type="evidence" value="ECO:0007669"/>
    <property type="project" value="InterPro"/>
</dbReference>
<dbReference type="GO" id="GO:0005840">
    <property type="term" value="C:ribosome"/>
    <property type="evidence" value="ECO:0007669"/>
    <property type="project" value="UniProtKB-KW"/>
</dbReference>
<keyword evidence="2" id="KW-0687">Ribonucleoprotein</keyword>
<feature type="domain" description="N-acetyltransferase" evidence="1">
    <location>
        <begin position="1"/>
        <end position="137"/>
    </location>
</feature>